<dbReference type="Pfam" id="PF12680">
    <property type="entry name" value="SnoaL_2"/>
    <property type="match status" value="1"/>
</dbReference>
<dbReference type="SUPFAM" id="SSF54427">
    <property type="entry name" value="NTF2-like"/>
    <property type="match status" value="1"/>
</dbReference>
<name>A0ABQ3M2V3_9PSEU</name>
<dbReference type="InterPro" id="IPR037401">
    <property type="entry name" value="SnoaL-like"/>
</dbReference>
<evidence type="ECO:0000313" key="3">
    <source>
        <dbReference type="Proteomes" id="UP000635387"/>
    </source>
</evidence>
<dbReference type="Gene3D" id="3.10.450.50">
    <property type="match status" value="1"/>
</dbReference>
<comment type="caution">
    <text evidence="2">The sequence shown here is derived from an EMBL/GenBank/DDBJ whole genome shotgun (WGS) entry which is preliminary data.</text>
</comment>
<proteinExistence type="predicted"/>
<dbReference type="Proteomes" id="UP000635387">
    <property type="component" value="Unassembled WGS sequence"/>
</dbReference>
<sequence length="128" mass="13999">MTTAKKIVLDCFENMFVHKDFDAASTNVHPDFVTHSPGFPSGRDAFVEAMRNSPMAGADVAVKRVIADDEHVVVHLHVVRPGEELGAAVVDIVRVTDGLIVEHWDVKQPVPPGAEMFQGLERQSSLGR</sequence>
<accession>A0ABQ3M2V3</accession>
<protein>
    <recommendedName>
        <fullName evidence="1">SnoaL-like domain-containing protein</fullName>
    </recommendedName>
</protein>
<dbReference type="InterPro" id="IPR032710">
    <property type="entry name" value="NTF2-like_dom_sf"/>
</dbReference>
<organism evidence="2 3">
    <name type="scientific">Amycolatopsis oliviviridis</name>
    <dbReference type="NCBI Taxonomy" id="1471590"/>
    <lineage>
        <taxon>Bacteria</taxon>
        <taxon>Bacillati</taxon>
        <taxon>Actinomycetota</taxon>
        <taxon>Actinomycetes</taxon>
        <taxon>Pseudonocardiales</taxon>
        <taxon>Pseudonocardiaceae</taxon>
        <taxon>Amycolatopsis</taxon>
    </lineage>
</organism>
<feature type="domain" description="SnoaL-like" evidence="1">
    <location>
        <begin position="15"/>
        <end position="103"/>
    </location>
</feature>
<evidence type="ECO:0000259" key="1">
    <source>
        <dbReference type="Pfam" id="PF12680"/>
    </source>
</evidence>
<reference evidence="3" key="1">
    <citation type="journal article" date="2019" name="Int. J. Syst. Evol. Microbiol.">
        <title>The Global Catalogue of Microorganisms (GCM) 10K type strain sequencing project: providing services to taxonomists for standard genome sequencing and annotation.</title>
        <authorList>
            <consortium name="The Broad Institute Genomics Platform"/>
            <consortium name="The Broad Institute Genome Sequencing Center for Infectious Disease"/>
            <person name="Wu L."/>
            <person name="Ma J."/>
        </authorList>
    </citation>
    <scope>NUCLEOTIDE SEQUENCE [LARGE SCALE GENOMIC DNA]</scope>
    <source>
        <strain evidence="3">CGMCC 4.7683</strain>
    </source>
</reference>
<evidence type="ECO:0000313" key="2">
    <source>
        <dbReference type="EMBL" id="GHH27963.1"/>
    </source>
</evidence>
<dbReference type="EMBL" id="BNAY01000007">
    <property type="protein sequence ID" value="GHH27963.1"/>
    <property type="molecule type" value="Genomic_DNA"/>
</dbReference>
<keyword evidence="3" id="KW-1185">Reference proteome</keyword>
<dbReference type="RefSeq" id="WP_191257572.1">
    <property type="nucleotide sequence ID" value="NZ_BNAY01000007.1"/>
</dbReference>
<gene>
    <name evidence="2" type="ORF">GCM10017790_58040</name>
</gene>